<evidence type="ECO:0000313" key="1">
    <source>
        <dbReference type="EMBL" id="AVK76751.1"/>
    </source>
</evidence>
<dbReference type="EMBL" id="MG011691">
    <property type="protein sequence ID" value="AVK76751.1"/>
    <property type="molecule type" value="Genomic_DNA"/>
</dbReference>
<dbReference type="Proteomes" id="UP000249758">
    <property type="component" value="Segment"/>
</dbReference>
<gene>
    <name evidence="1" type="ORF">pmac_cds_63</name>
</gene>
<reference evidence="1" key="1">
    <citation type="journal article" date="2018" name="Nat. Commun.">
        <title>Diversity and evolution of the emerging Pandoraviridae family.</title>
        <authorList>
            <person name="Legendre M."/>
            <person name="Fabre E."/>
            <person name="Poirot O."/>
            <person name="Jeudy S."/>
            <person name="Lartigue A."/>
            <person name="Alempic J.M."/>
            <person name="Beucher L."/>
            <person name="Philippe N."/>
            <person name="Bertaux L."/>
            <person name="Christo-Foroux E."/>
            <person name="Labadie K."/>
            <person name="Coute Y."/>
            <person name="Abergel C."/>
            <person name="Claverie J.M."/>
        </authorList>
    </citation>
    <scope>NUCLEOTIDE SEQUENCE [LARGE SCALE GENOMIC DNA]</scope>
    <source>
        <strain evidence="1">Macleodensis</strain>
    </source>
</reference>
<accession>A0A2U7UE57</accession>
<name>A0A2U7UE57_9VIRU</name>
<organism evidence="1">
    <name type="scientific">Pandoravirus macleodensis</name>
    <dbReference type="NCBI Taxonomy" id="2107707"/>
    <lineage>
        <taxon>Viruses</taxon>
        <taxon>Pandoravirus</taxon>
    </lineage>
</organism>
<dbReference type="RefSeq" id="YP_009480747.1">
    <property type="nucleotide sequence ID" value="NC_037665.1"/>
</dbReference>
<protein>
    <submittedName>
        <fullName evidence="1">Uncharacterized protein</fullName>
    </submittedName>
</protein>
<dbReference type="KEGG" id="vg:36841206"/>
<sequence length="509" mass="55944">MEHESLFTTTKPAADIREARRIVIDFINDPTAEDRYNKGVLDRLVGPLFASPRAAPAECSFHPNPSEVCYERSGFDRPWCAVRCSRSHHDLPVTMTTVAPTFGSTSNLDDTVSTPCQSKTDLGVQIGGPQTNPTPFAAANAQDKSGWNSFCETTCRSMRHPNFRLLWRHGSSRKGTLLQGVDVDAPLVVANDTFVMTVHRACIDALPDAVADPSFAATLFDVAREIGARLDRMHTVEPCAAAPCADARRWSTSRLASESDVVLAFCDALNAWHQRRSWNWSDMDDRETRALSRVSWVSDAVSAQEAIDLFRAYEETECHHRARVLLAPRLGGPFVVVSCGQEIFARDGNRYPDGTEAILKRHRVDSRWARTWVDETHVERALVDVIRAGGSALAETSVSFGGLQGGNAWAVVQAGKIVSSPLALATWTTVYAWSIGPSLLATEMALCALETVLAERPEYAAHIPDQVAALAVARRAMDALYADRQVRTTVLHKATVDRADTLWTRRGST</sequence>
<proteinExistence type="predicted"/>
<dbReference type="GeneID" id="36841206"/>